<dbReference type="RefSeq" id="WP_368846563.1">
    <property type="nucleotide sequence ID" value="NZ_CP194411.1"/>
</dbReference>
<keyword evidence="3" id="KW-0808">Transferase</keyword>
<dbReference type="PANTHER" id="PTHR24421:SF55">
    <property type="entry name" value="SENSOR HISTIDINE KINASE YDFH"/>
    <property type="match status" value="1"/>
</dbReference>
<dbReference type="Proteomes" id="UP001559623">
    <property type="component" value="Unassembled WGS sequence"/>
</dbReference>
<evidence type="ECO:0000256" key="7">
    <source>
        <dbReference type="SAM" id="MobiDB-lite"/>
    </source>
</evidence>
<evidence type="ECO:0000256" key="3">
    <source>
        <dbReference type="ARBA" id="ARBA00022679"/>
    </source>
</evidence>
<dbReference type="InterPro" id="IPR036890">
    <property type="entry name" value="HATPase_C_sf"/>
</dbReference>
<dbReference type="GO" id="GO:0016301">
    <property type="term" value="F:kinase activity"/>
    <property type="evidence" value="ECO:0007669"/>
    <property type="project" value="UniProtKB-KW"/>
</dbReference>
<keyword evidence="4 11" id="KW-0418">Kinase</keyword>
<keyword evidence="6" id="KW-0175">Coiled coil</keyword>
<feature type="compositionally biased region" description="Acidic residues" evidence="7">
    <location>
        <begin position="348"/>
        <end position="364"/>
    </location>
</feature>
<keyword evidence="5" id="KW-0902">Two-component regulatory system</keyword>
<name>A0ABV3X417_9FIRM</name>
<organism evidence="11 12">
    <name type="scientific">Selenomonas sputigena</name>
    <dbReference type="NCBI Taxonomy" id="69823"/>
    <lineage>
        <taxon>Bacteria</taxon>
        <taxon>Bacillati</taxon>
        <taxon>Bacillota</taxon>
        <taxon>Negativicutes</taxon>
        <taxon>Selenomonadales</taxon>
        <taxon>Selenomonadaceae</taxon>
        <taxon>Selenomonas</taxon>
    </lineage>
</organism>
<dbReference type="PANTHER" id="PTHR24421">
    <property type="entry name" value="NITRATE/NITRITE SENSOR PROTEIN NARX-RELATED"/>
    <property type="match status" value="1"/>
</dbReference>
<reference evidence="11 12" key="1">
    <citation type="submission" date="2023-04" db="EMBL/GenBank/DDBJ databases">
        <title>Genome Sequence of Selenomonas sputigena ATCC 33150.</title>
        <authorList>
            <person name="Miller D.P."/>
            <person name="Anvari S."/>
            <person name="Polson S.W."/>
            <person name="Macdonald M."/>
            <person name="Mcdowell J.V."/>
        </authorList>
    </citation>
    <scope>NUCLEOTIDE SEQUENCE [LARGE SCALE GENOMIC DNA]</scope>
    <source>
        <strain evidence="11 12">ATCC 33150</strain>
    </source>
</reference>
<sequence length="427" mass="48350">MNEDKGMGALEFARGAMESLSAKSLDRILKNTVSTIETNKTQIFDIYEAARAEVETSRQTLEDLRELTRQTIKKVDELSEREQQEKRKLAETSGDFANYSEEIIRGHYETVKDIQIELSVAREKENQLRAQRDALELRLHGLKEILRTAEHLAICIGSVLSYLSDQINGVVWQIEEAQKSKFIGAKIIKAQEEERLRVSRELHDGPAQEIANLIFQASIIERMVDRDPDEAKRGLQELRGHIRTCLSDMRQIIFDMRPMSLDDLGLEPAIRQLISKMRERGMLDASLSVEGEEQKLAKYAEVSVFRIIQESLNNVSRHAGVKKAEVRMLYTASALAVTVRDEGKGFDPEAEPEFEAPEEEDFSDERDVNDAASRNSYGQYGLLGMRERAAIIGAEFNILSEPGKGTCIHLRLPFRPNVLAAEKDSGR</sequence>
<feature type="domain" description="Sensor DegS" evidence="9">
    <location>
        <begin position="26"/>
        <end position="184"/>
    </location>
</feature>
<feature type="coiled-coil region" evidence="6">
    <location>
        <begin position="47"/>
        <end position="145"/>
    </location>
</feature>
<evidence type="ECO:0000313" key="11">
    <source>
        <dbReference type="EMBL" id="MEX5284843.1"/>
    </source>
</evidence>
<comment type="caution">
    <text evidence="11">The sequence shown here is derived from an EMBL/GenBank/DDBJ whole genome shotgun (WGS) entry which is preliminary data.</text>
</comment>
<dbReference type="EMBL" id="JARVLH010000002">
    <property type="protein sequence ID" value="MEX5284843.1"/>
    <property type="molecule type" value="Genomic_DNA"/>
</dbReference>
<protein>
    <recommendedName>
        <fullName evidence="2">histidine kinase</fullName>
        <ecNumber evidence="2">2.7.13.3</ecNumber>
    </recommendedName>
</protein>
<dbReference type="Pfam" id="PF07730">
    <property type="entry name" value="HisKA_3"/>
    <property type="match status" value="1"/>
</dbReference>
<feature type="region of interest" description="Disordered" evidence="7">
    <location>
        <begin position="345"/>
        <end position="370"/>
    </location>
</feature>
<evidence type="ECO:0000259" key="9">
    <source>
        <dbReference type="Pfam" id="PF05384"/>
    </source>
</evidence>
<evidence type="ECO:0000256" key="1">
    <source>
        <dbReference type="ARBA" id="ARBA00000085"/>
    </source>
</evidence>
<dbReference type="Gene3D" id="1.20.5.1930">
    <property type="match status" value="1"/>
</dbReference>
<dbReference type="Gene3D" id="3.30.565.10">
    <property type="entry name" value="Histidine kinase-like ATPase, C-terminal domain"/>
    <property type="match status" value="1"/>
</dbReference>
<feature type="domain" description="Histidine kinase/HSP90-like ATPase" evidence="8">
    <location>
        <begin position="301"/>
        <end position="415"/>
    </location>
</feature>
<dbReference type="CDD" id="cd16917">
    <property type="entry name" value="HATPase_UhpB-NarQ-NarX-like"/>
    <property type="match status" value="1"/>
</dbReference>
<feature type="domain" description="Signal transduction histidine kinase subgroup 3 dimerisation and phosphoacceptor" evidence="10">
    <location>
        <begin position="194"/>
        <end position="260"/>
    </location>
</feature>
<comment type="catalytic activity">
    <reaction evidence="1">
        <text>ATP + protein L-histidine = ADP + protein N-phospho-L-histidine.</text>
        <dbReference type="EC" id="2.7.13.3"/>
    </reaction>
</comment>
<dbReference type="Pfam" id="PF02518">
    <property type="entry name" value="HATPase_c"/>
    <property type="match status" value="1"/>
</dbReference>
<proteinExistence type="predicted"/>
<keyword evidence="12" id="KW-1185">Reference proteome</keyword>
<evidence type="ECO:0000259" key="8">
    <source>
        <dbReference type="Pfam" id="PF02518"/>
    </source>
</evidence>
<evidence type="ECO:0000256" key="4">
    <source>
        <dbReference type="ARBA" id="ARBA00022777"/>
    </source>
</evidence>
<gene>
    <name evidence="11" type="ORF">QCO44_04180</name>
</gene>
<accession>A0ABV3X417</accession>
<evidence type="ECO:0000313" key="12">
    <source>
        <dbReference type="Proteomes" id="UP001559623"/>
    </source>
</evidence>
<evidence type="ECO:0000256" key="2">
    <source>
        <dbReference type="ARBA" id="ARBA00012438"/>
    </source>
</evidence>
<evidence type="ECO:0000256" key="5">
    <source>
        <dbReference type="ARBA" id="ARBA00023012"/>
    </source>
</evidence>
<evidence type="ECO:0000256" key="6">
    <source>
        <dbReference type="SAM" id="Coils"/>
    </source>
</evidence>
<dbReference type="InterPro" id="IPR008595">
    <property type="entry name" value="DegS"/>
</dbReference>
<dbReference type="InterPro" id="IPR003594">
    <property type="entry name" value="HATPase_dom"/>
</dbReference>
<dbReference type="EC" id="2.7.13.3" evidence="2"/>
<dbReference type="SUPFAM" id="SSF55874">
    <property type="entry name" value="ATPase domain of HSP90 chaperone/DNA topoisomerase II/histidine kinase"/>
    <property type="match status" value="1"/>
</dbReference>
<dbReference type="InterPro" id="IPR050482">
    <property type="entry name" value="Sensor_HK_TwoCompSys"/>
</dbReference>
<dbReference type="Pfam" id="PF05384">
    <property type="entry name" value="DegS"/>
    <property type="match status" value="1"/>
</dbReference>
<dbReference type="InterPro" id="IPR011712">
    <property type="entry name" value="Sig_transdc_His_kin_sub3_dim/P"/>
</dbReference>
<evidence type="ECO:0000259" key="10">
    <source>
        <dbReference type="Pfam" id="PF07730"/>
    </source>
</evidence>